<dbReference type="AlphaFoldDB" id="A0A0C4EWA7"/>
<dbReference type="Proteomes" id="UP000005240">
    <property type="component" value="Unassembled WGS sequence"/>
</dbReference>
<sequence length="159" mass="16703">MTNMSRYVLLSLLLVAMVAISSAVSGTSRSAVSETCTGCNKMIKGAEFKFIDKQPCGQPILCPWMSTTTHGNCGVQRHPYVFYCLTCGRDLHAKPVFYPCGSDHRAKCGCGVSGSAPPPFPPTDSGGAPPPFPPTASASGPPRRPPPSPLPPPRTSGNK</sequence>
<evidence type="ECO:0000313" key="3">
    <source>
        <dbReference type="EMBL" id="OAV91466.1"/>
    </source>
</evidence>
<dbReference type="VEuPathDB" id="FungiDB:PTTG_05097"/>
<feature type="region of interest" description="Disordered" evidence="1">
    <location>
        <begin position="119"/>
        <end position="159"/>
    </location>
</feature>
<reference evidence="3" key="1">
    <citation type="submission" date="2009-11" db="EMBL/GenBank/DDBJ databases">
        <authorList>
            <consortium name="The Broad Institute Genome Sequencing Platform"/>
            <person name="Ward D."/>
            <person name="Feldgarden M."/>
            <person name="Earl A."/>
            <person name="Young S.K."/>
            <person name="Zeng Q."/>
            <person name="Koehrsen M."/>
            <person name="Alvarado L."/>
            <person name="Berlin A."/>
            <person name="Bochicchio J."/>
            <person name="Borenstein D."/>
            <person name="Chapman S.B."/>
            <person name="Chen Z."/>
            <person name="Engels R."/>
            <person name="Freedman E."/>
            <person name="Gellesch M."/>
            <person name="Goldberg J."/>
            <person name="Griggs A."/>
            <person name="Gujja S."/>
            <person name="Heilman E."/>
            <person name="Heiman D."/>
            <person name="Hepburn T."/>
            <person name="Howarth C."/>
            <person name="Jen D."/>
            <person name="Larson L."/>
            <person name="Lewis B."/>
            <person name="Mehta T."/>
            <person name="Park D."/>
            <person name="Pearson M."/>
            <person name="Roberts A."/>
            <person name="Saif S."/>
            <person name="Shea T."/>
            <person name="Shenoy N."/>
            <person name="Sisk P."/>
            <person name="Stolte C."/>
            <person name="Sykes S."/>
            <person name="Thomson T."/>
            <person name="Walk T."/>
            <person name="White J."/>
            <person name="Yandava C."/>
            <person name="Izard J."/>
            <person name="Baranova O.V."/>
            <person name="Blanton J.M."/>
            <person name="Tanner A.C."/>
            <person name="Dewhirst F.E."/>
            <person name="Haas B."/>
            <person name="Nusbaum C."/>
            <person name="Birren B."/>
        </authorList>
    </citation>
    <scope>NUCLEOTIDE SEQUENCE [LARGE SCALE GENOMIC DNA]</scope>
    <source>
        <strain evidence="3">1-1 BBBD Race 1</strain>
    </source>
</reference>
<organism evidence="3">
    <name type="scientific">Puccinia triticina (isolate 1-1 / race 1 (BBBD))</name>
    <name type="common">Brown leaf rust fungus</name>
    <dbReference type="NCBI Taxonomy" id="630390"/>
    <lineage>
        <taxon>Eukaryota</taxon>
        <taxon>Fungi</taxon>
        <taxon>Dikarya</taxon>
        <taxon>Basidiomycota</taxon>
        <taxon>Pucciniomycotina</taxon>
        <taxon>Pucciniomycetes</taxon>
        <taxon>Pucciniales</taxon>
        <taxon>Pucciniaceae</taxon>
        <taxon>Puccinia</taxon>
    </lineage>
</organism>
<keyword evidence="2" id="KW-0732">Signal</keyword>
<proteinExistence type="predicted"/>
<accession>A0A0C4EWA7</accession>
<keyword evidence="5" id="KW-1185">Reference proteome</keyword>
<gene>
    <name evidence="3" type="ORF">PTTG_05097</name>
</gene>
<feature type="chain" id="PRO_5009386203" evidence="2">
    <location>
        <begin position="24"/>
        <end position="159"/>
    </location>
</feature>
<dbReference type="EnsemblFungi" id="PTTG_05097-t43_1">
    <property type="protein sequence ID" value="PTTG_05097-t43_1-p1"/>
    <property type="gene ID" value="PTTG_05097"/>
</dbReference>
<name>A0A0C4EWA7_PUCT1</name>
<reference evidence="3" key="2">
    <citation type="submission" date="2016-05" db="EMBL/GenBank/DDBJ databases">
        <title>Comparative analysis highlights variable genome content of wheat rusts and divergence of the mating loci.</title>
        <authorList>
            <person name="Cuomo C.A."/>
            <person name="Bakkeren G."/>
            <person name="Szabo L."/>
            <person name="Khalil H."/>
            <person name="Joly D."/>
            <person name="Goldberg J."/>
            <person name="Young S."/>
            <person name="Zeng Q."/>
            <person name="Fellers J."/>
        </authorList>
    </citation>
    <scope>NUCLEOTIDE SEQUENCE [LARGE SCALE GENOMIC DNA]</scope>
    <source>
        <strain evidence="3">1-1 BBBD Race 1</strain>
    </source>
</reference>
<evidence type="ECO:0000313" key="4">
    <source>
        <dbReference type="EnsemblFungi" id="PTTG_05097-t43_1-p1"/>
    </source>
</evidence>
<feature type="compositionally biased region" description="Pro residues" evidence="1">
    <location>
        <begin position="119"/>
        <end position="134"/>
    </location>
</feature>
<dbReference type="EMBL" id="ADAS02000080">
    <property type="protein sequence ID" value="OAV91466.1"/>
    <property type="molecule type" value="Genomic_DNA"/>
</dbReference>
<reference evidence="4 5" key="3">
    <citation type="journal article" date="2017" name="G3 (Bethesda)">
        <title>Comparative analysis highlights variable genome content of wheat rusts and divergence of the mating loci.</title>
        <authorList>
            <person name="Cuomo C.A."/>
            <person name="Bakkeren G."/>
            <person name="Khalil H.B."/>
            <person name="Panwar V."/>
            <person name="Joly D."/>
            <person name="Linning R."/>
            <person name="Sakthikumar S."/>
            <person name="Song X."/>
            <person name="Adiconis X."/>
            <person name="Fan L."/>
            <person name="Goldberg J.M."/>
            <person name="Levin J.Z."/>
            <person name="Young S."/>
            <person name="Zeng Q."/>
            <person name="Anikster Y."/>
            <person name="Bruce M."/>
            <person name="Wang M."/>
            <person name="Yin C."/>
            <person name="McCallum B."/>
            <person name="Szabo L.J."/>
            <person name="Hulbert S."/>
            <person name="Chen X."/>
            <person name="Fellers J.P."/>
        </authorList>
    </citation>
    <scope>NUCLEOTIDE SEQUENCE</scope>
    <source>
        <strain evidence="5">Isolate 1-1 / race 1 (BBBD)</strain>
        <strain evidence="4">isolate 1-1 / race 1 (BBBD)</strain>
    </source>
</reference>
<evidence type="ECO:0000256" key="1">
    <source>
        <dbReference type="SAM" id="MobiDB-lite"/>
    </source>
</evidence>
<feature type="compositionally biased region" description="Pro residues" evidence="1">
    <location>
        <begin position="142"/>
        <end position="159"/>
    </location>
</feature>
<reference evidence="4" key="4">
    <citation type="submission" date="2025-05" db="UniProtKB">
        <authorList>
            <consortium name="EnsemblFungi"/>
        </authorList>
    </citation>
    <scope>IDENTIFICATION</scope>
    <source>
        <strain evidence="4">isolate 1-1 / race 1 (BBBD)</strain>
    </source>
</reference>
<evidence type="ECO:0000313" key="5">
    <source>
        <dbReference type="Proteomes" id="UP000005240"/>
    </source>
</evidence>
<protein>
    <submittedName>
        <fullName evidence="3 4">Uncharacterized protein</fullName>
    </submittedName>
</protein>
<evidence type="ECO:0000256" key="2">
    <source>
        <dbReference type="SAM" id="SignalP"/>
    </source>
</evidence>
<feature type="signal peptide" evidence="2">
    <location>
        <begin position="1"/>
        <end position="23"/>
    </location>
</feature>